<dbReference type="PANTHER" id="PTHR40866">
    <property type="entry name" value="BED-TYPE DOMAIN-CONTAINING PROTEIN"/>
    <property type="match status" value="1"/>
</dbReference>
<dbReference type="EMBL" id="NBNE01023254">
    <property type="protein sequence ID" value="OWY90329.1"/>
    <property type="molecule type" value="Genomic_DNA"/>
</dbReference>
<organism evidence="1 2">
    <name type="scientific">Phytophthora megakarya</name>
    <dbReference type="NCBI Taxonomy" id="4795"/>
    <lineage>
        <taxon>Eukaryota</taxon>
        <taxon>Sar</taxon>
        <taxon>Stramenopiles</taxon>
        <taxon>Oomycota</taxon>
        <taxon>Peronosporomycetes</taxon>
        <taxon>Peronosporales</taxon>
        <taxon>Peronosporaceae</taxon>
        <taxon>Phytophthora</taxon>
    </lineage>
</organism>
<keyword evidence="2" id="KW-1185">Reference proteome</keyword>
<comment type="caution">
    <text evidence="1">The sequence shown here is derived from an EMBL/GenBank/DDBJ whole genome shotgun (WGS) entry which is preliminary data.</text>
</comment>
<dbReference type="Proteomes" id="UP000198211">
    <property type="component" value="Unassembled WGS sequence"/>
</dbReference>
<evidence type="ECO:0000313" key="2">
    <source>
        <dbReference type="Proteomes" id="UP000198211"/>
    </source>
</evidence>
<dbReference type="PANTHER" id="PTHR40866:SF1">
    <property type="entry name" value="BED-TYPE DOMAIN-CONTAINING PROTEIN"/>
    <property type="match status" value="1"/>
</dbReference>
<gene>
    <name evidence="1" type="ORF">PHMEG_00041587</name>
</gene>
<proteinExistence type="predicted"/>
<feature type="non-terminal residue" evidence="1">
    <location>
        <position position="217"/>
    </location>
</feature>
<dbReference type="AlphaFoldDB" id="A0A225UDZ3"/>
<name>A0A225UDZ3_9STRA</name>
<protein>
    <recommendedName>
        <fullName evidence="3">BED-type domain-containing protein</fullName>
    </recommendedName>
</protein>
<reference evidence="2" key="1">
    <citation type="submission" date="2017-03" db="EMBL/GenBank/DDBJ databases">
        <title>Phytopthora megakarya and P. palmivora, two closely related causual agents of cacao black pod achieved similar genome size and gene model numbers by different mechanisms.</title>
        <authorList>
            <person name="Ali S."/>
            <person name="Shao J."/>
            <person name="Larry D.J."/>
            <person name="Kronmiller B."/>
            <person name="Shen D."/>
            <person name="Strem M.D."/>
            <person name="Melnick R.L."/>
            <person name="Guiltinan M.J."/>
            <person name="Tyler B.M."/>
            <person name="Meinhardt L.W."/>
            <person name="Bailey B.A."/>
        </authorList>
    </citation>
    <scope>NUCLEOTIDE SEQUENCE [LARGE SCALE GENOMIC DNA]</scope>
    <source>
        <strain evidence="2">zdho120</strain>
    </source>
</reference>
<accession>A0A225UDZ3</accession>
<evidence type="ECO:0008006" key="3">
    <source>
        <dbReference type="Google" id="ProtNLM"/>
    </source>
</evidence>
<sequence>MVLTSSQICNMLFTEVGDGVYKCTSCEKQYKKGNAYTNPLNHLIRNHENYEHEDQEAARRQNPLHLHLVSSRTRDLYRWIEWVVCDRLPLAFVERRLTRQNASLSLVSEDTLSSNITLLSELLEVRVASELPDSFGLVFDGWTSSSRHYLSIFTVFDGSIDGVFTIGRGSESGYYDDLDCSSRPFILLAFSSIENEEDLSAQSQFDLFADPLSDYDK</sequence>
<evidence type="ECO:0000313" key="1">
    <source>
        <dbReference type="EMBL" id="OWY90329.1"/>
    </source>
</evidence>
<dbReference type="OrthoDB" id="103481at2759"/>